<feature type="domain" description="ABC transporter" evidence="2">
    <location>
        <begin position="19"/>
        <end position="130"/>
    </location>
</feature>
<name>A0A929MR13_ABIDE</name>
<accession>A0A929MR13</accession>
<dbReference type="AlphaFoldDB" id="A0A929MR13"/>
<protein>
    <submittedName>
        <fullName evidence="3">ATP-binding cassette domain-containing protein</fullName>
    </submittedName>
</protein>
<reference evidence="3" key="1">
    <citation type="submission" date="2020-04" db="EMBL/GenBank/DDBJ databases">
        <title>Deep metagenomics examines the oral microbiome during advanced dental caries in children, revealing novel taxa and co-occurrences with host molecules.</title>
        <authorList>
            <person name="Baker J.L."/>
            <person name="Morton J.T."/>
            <person name="Dinis M."/>
            <person name="Alvarez R."/>
            <person name="Tran N.C."/>
            <person name="Knight R."/>
            <person name="Edlund A."/>
        </authorList>
    </citation>
    <scope>NUCLEOTIDE SEQUENCE</scope>
    <source>
        <strain evidence="3">JCVI_23_bin.16</strain>
    </source>
</reference>
<keyword evidence="1" id="KW-0813">Transport</keyword>
<dbReference type="GO" id="GO:0016887">
    <property type="term" value="F:ATP hydrolysis activity"/>
    <property type="evidence" value="ECO:0007669"/>
    <property type="project" value="InterPro"/>
</dbReference>
<evidence type="ECO:0000313" key="4">
    <source>
        <dbReference type="Proteomes" id="UP000757900"/>
    </source>
</evidence>
<dbReference type="Pfam" id="PF00005">
    <property type="entry name" value="ABC_tran"/>
    <property type="match status" value="1"/>
</dbReference>
<organism evidence="3 4">
    <name type="scientific">Abiotrophia defectiva</name>
    <name type="common">Streptococcus defectivus</name>
    <dbReference type="NCBI Taxonomy" id="46125"/>
    <lineage>
        <taxon>Bacteria</taxon>
        <taxon>Bacillati</taxon>
        <taxon>Bacillota</taxon>
        <taxon>Bacilli</taxon>
        <taxon>Lactobacillales</taxon>
        <taxon>Aerococcaceae</taxon>
        <taxon>Abiotrophia</taxon>
    </lineage>
</organism>
<sequence>MTLVSVKNLSFYYDREKVLNEVNFEVNPGEFVILTGENGAAKSTLLKNILGLLKPASGTVTIAKTNALGKPLSIGYVPQNVNSFNAGFPSRVQEFVESGRYPKGRWFKRLDAHDKEHVDRALSAVGMSHLR</sequence>
<comment type="caution">
    <text evidence="3">The sequence shown here is derived from an EMBL/GenBank/DDBJ whole genome shotgun (WGS) entry which is preliminary data.</text>
</comment>
<dbReference type="EMBL" id="JABZFV010000341">
    <property type="protein sequence ID" value="MBF0935694.1"/>
    <property type="molecule type" value="Genomic_DNA"/>
</dbReference>
<dbReference type="PANTHER" id="PTHR42734">
    <property type="entry name" value="METAL TRANSPORT SYSTEM ATP-BINDING PROTEIN TM_0124-RELATED"/>
    <property type="match status" value="1"/>
</dbReference>
<keyword evidence="3" id="KW-0067">ATP-binding</keyword>
<keyword evidence="3" id="KW-0547">Nucleotide-binding</keyword>
<proteinExistence type="predicted"/>
<feature type="non-terminal residue" evidence="3">
    <location>
        <position position="131"/>
    </location>
</feature>
<gene>
    <name evidence="3" type="ORF">HXK00_08675</name>
</gene>
<dbReference type="PANTHER" id="PTHR42734:SF4">
    <property type="entry name" value="HIGH-AFFINITY ZINC UPTAKE SYSTEM ATP-BINDING PROTEIN ZNUC"/>
    <property type="match status" value="1"/>
</dbReference>
<dbReference type="GO" id="GO:0005524">
    <property type="term" value="F:ATP binding"/>
    <property type="evidence" value="ECO:0007669"/>
    <property type="project" value="UniProtKB-KW"/>
</dbReference>
<evidence type="ECO:0000313" key="3">
    <source>
        <dbReference type="EMBL" id="MBF0935694.1"/>
    </source>
</evidence>
<dbReference type="InterPro" id="IPR027417">
    <property type="entry name" value="P-loop_NTPase"/>
</dbReference>
<dbReference type="InterPro" id="IPR003439">
    <property type="entry name" value="ABC_transporter-like_ATP-bd"/>
</dbReference>
<dbReference type="SUPFAM" id="SSF52540">
    <property type="entry name" value="P-loop containing nucleoside triphosphate hydrolases"/>
    <property type="match status" value="1"/>
</dbReference>
<evidence type="ECO:0000259" key="2">
    <source>
        <dbReference type="Pfam" id="PF00005"/>
    </source>
</evidence>
<evidence type="ECO:0000256" key="1">
    <source>
        <dbReference type="ARBA" id="ARBA00022448"/>
    </source>
</evidence>
<dbReference type="Proteomes" id="UP000757900">
    <property type="component" value="Unassembled WGS sequence"/>
</dbReference>
<dbReference type="InterPro" id="IPR050153">
    <property type="entry name" value="Metal_Ion_Import_ABC"/>
</dbReference>
<dbReference type="Gene3D" id="3.40.50.300">
    <property type="entry name" value="P-loop containing nucleotide triphosphate hydrolases"/>
    <property type="match status" value="1"/>
</dbReference>